<reference evidence="1 2" key="1">
    <citation type="submission" date="2019-02" db="EMBL/GenBank/DDBJ databases">
        <title>Deep-cultivation of Planctomycetes and their phenomic and genomic characterization uncovers novel biology.</title>
        <authorList>
            <person name="Wiegand S."/>
            <person name="Jogler M."/>
            <person name="Boedeker C."/>
            <person name="Pinto D."/>
            <person name="Vollmers J."/>
            <person name="Rivas-Marin E."/>
            <person name="Kohn T."/>
            <person name="Peeters S.H."/>
            <person name="Heuer A."/>
            <person name="Rast P."/>
            <person name="Oberbeckmann S."/>
            <person name="Bunk B."/>
            <person name="Jeske O."/>
            <person name="Meyerdierks A."/>
            <person name="Storesund J.E."/>
            <person name="Kallscheuer N."/>
            <person name="Luecker S."/>
            <person name="Lage O.M."/>
            <person name="Pohl T."/>
            <person name="Merkel B.J."/>
            <person name="Hornburger P."/>
            <person name="Mueller R.-W."/>
            <person name="Bruemmer F."/>
            <person name="Labrenz M."/>
            <person name="Spormann A.M."/>
            <person name="Op den Camp H."/>
            <person name="Overmann J."/>
            <person name="Amann R."/>
            <person name="Jetten M.S.M."/>
            <person name="Mascher T."/>
            <person name="Medema M.H."/>
            <person name="Devos D.P."/>
            <person name="Kaster A.-K."/>
            <person name="Ovreas L."/>
            <person name="Rohde M."/>
            <person name="Galperin M.Y."/>
            <person name="Jogler C."/>
        </authorList>
    </citation>
    <scope>NUCLEOTIDE SEQUENCE [LARGE SCALE GENOMIC DNA]</scope>
    <source>
        <strain evidence="1 2">Pan189</strain>
    </source>
</reference>
<name>A0A517R799_9PLAN</name>
<dbReference type="Proteomes" id="UP000317318">
    <property type="component" value="Chromosome"/>
</dbReference>
<sequence length="85" mass="10464">MRRIKKMRLIVVTESGIRRDGRRVTPSAEIQARRLRPGHWAVKLPWFQFDTRAIWVDWFCPDAEMPHRLKRYCREWKLTVVDWEE</sequence>
<dbReference type="RefSeq" id="WP_145365877.1">
    <property type="nucleotide sequence ID" value="NZ_CP036268.1"/>
</dbReference>
<protein>
    <submittedName>
        <fullName evidence="1">Uncharacterized protein</fullName>
    </submittedName>
</protein>
<keyword evidence="2" id="KW-1185">Reference proteome</keyword>
<proteinExistence type="predicted"/>
<gene>
    <name evidence="1" type="ORF">Pan189_41680</name>
</gene>
<evidence type="ECO:0000313" key="2">
    <source>
        <dbReference type="Proteomes" id="UP000317318"/>
    </source>
</evidence>
<dbReference type="EMBL" id="CP036268">
    <property type="protein sequence ID" value="QDT39759.1"/>
    <property type="molecule type" value="Genomic_DNA"/>
</dbReference>
<evidence type="ECO:0000313" key="1">
    <source>
        <dbReference type="EMBL" id="QDT39759.1"/>
    </source>
</evidence>
<dbReference type="AlphaFoldDB" id="A0A517R799"/>
<organism evidence="1 2">
    <name type="scientific">Stratiformator vulcanicus</name>
    <dbReference type="NCBI Taxonomy" id="2527980"/>
    <lineage>
        <taxon>Bacteria</taxon>
        <taxon>Pseudomonadati</taxon>
        <taxon>Planctomycetota</taxon>
        <taxon>Planctomycetia</taxon>
        <taxon>Planctomycetales</taxon>
        <taxon>Planctomycetaceae</taxon>
        <taxon>Stratiformator</taxon>
    </lineage>
</organism>
<accession>A0A517R799</accession>
<dbReference type="KEGG" id="svp:Pan189_41680"/>